<comment type="cofactor">
    <cofactor evidence="1">
        <name>Mg(2+)</name>
        <dbReference type="ChEBI" id="CHEBI:18420"/>
    </cofactor>
</comment>
<evidence type="ECO:0000313" key="6">
    <source>
        <dbReference type="EMBL" id="MDM7853757.1"/>
    </source>
</evidence>
<reference evidence="6 7" key="1">
    <citation type="submission" date="2023-06" db="EMBL/GenBank/DDBJ databases">
        <title>Cellulomonas sp. MW4 Whole genome sequence.</title>
        <authorList>
            <person name="Park S."/>
        </authorList>
    </citation>
    <scope>NUCLEOTIDE SEQUENCE [LARGE SCALE GENOMIC DNA]</scope>
    <source>
        <strain evidence="6 7">MW4</strain>
    </source>
</reference>
<evidence type="ECO:0000256" key="4">
    <source>
        <dbReference type="RuleBase" id="RU003476"/>
    </source>
</evidence>
<proteinExistence type="inferred from homology"/>
<evidence type="ECO:0000256" key="3">
    <source>
        <dbReference type="ARBA" id="ARBA00022801"/>
    </source>
</evidence>
<name>A0ABT7SDW0_9CELL</name>
<evidence type="ECO:0000256" key="1">
    <source>
        <dbReference type="ARBA" id="ARBA00001946"/>
    </source>
</evidence>
<protein>
    <submittedName>
        <fullName evidence="6">NUDIX hydrolase</fullName>
    </submittedName>
</protein>
<dbReference type="PANTHER" id="PTHR43046">
    <property type="entry name" value="GDP-MANNOSE MANNOSYL HYDROLASE"/>
    <property type="match status" value="1"/>
</dbReference>
<dbReference type="Gene3D" id="3.90.79.10">
    <property type="entry name" value="Nucleoside Triphosphate Pyrophosphohydrolase"/>
    <property type="match status" value="1"/>
</dbReference>
<dbReference type="PRINTS" id="PR00502">
    <property type="entry name" value="NUDIXFAMILY"/>
</dbReference>
<comment type="similarity">
    <text evidence="2 4">Belongs to the Nudix hydrolase family.</text>
</comment>
<dbReference type="PROSITE" id="PS00893">
    <property type="entry name" value="NUDIX_BOX"/>
    <property type="match status" value="1"/>
</dbReference>
<comment type="caution">
    <text evidence="6">The sequence shown here is derived from an EMBL/GenBank/DDBJ whole genome shotgun (WGS) entry which is preliminary data.</text>
</comment>
<gene>
    <name evidence="6" type="ORF">QRT04_02340</name>
</gene>
<dbReference type="Proteomes" id="UP001529338">
    <property type="component" value="Unassembled WGS sequence"/>
</dbReference>
<dbReference type="PANTHER" id="PTHR43046:SF16">
    <property type="entry name" value="ADP-RIBOSE PYROPHOSPHATASE YJHB-RELATED"/>
    <property type="match status" value="1"/>
</dbReference>
<evidence type="ECO:0000259" key="5">
    <source>
        <dbReference type="PROSITE" id="PS51462"/>
    </source>
</evidence>
<keyword evidence="7" id="KW-1185">Reference proteome</keyword>
<organism evidence="6 7">
    <name type="scientific">Cellulomonas alba</name>
    <dbReference type="NCBI Taxonomy" id="3053467"/>
    <lineage>
        <taxon>Bacteria</taxon>
        <taxon>Bacillati</taxon>
        <taxon>Actinomycetota</taxon>
        <taxon>Actinomycetes</taxon>
        <taxon>Micrococcales</taxon>
        <taxon>Cellulomonadaceae</taxon>
        <taxon>Cellulomonas</taxon>
    </lineage>
</organism>
<sequence length="144" mass="15687">MELRVAAYAVVIGDDEAMLLAHWNDGPGRSAWTLPGGGLEPGEHPADAAVREVREETGYAVELDELIGVDSIVIPADQRPTADEPVQLLRIVYRAHVVGGELTDEADGSTDEAAWFSPREVDDLDRVELVDTARRFAGWEPPEV</sequence>
<feature type="domain" description="Nudix hydrolase" evidence="5">
    <location>
        <begin position="3"/>
        <end position="142"/>
    </location>
</feature>
<dbReference type="GO" id="GO:0016787">
    <property type="term" value="F:hydrolase activity"/>
    <property type="evidence" value="ECO:0007669"/>
    <property type="project" value="UniProtKB-KW"/>
</dbReference>
<dbReference type="EMBL" id="JAUCGQ010000001">
    <property type="protein sequence ID" value="MDM7853757.1"/>
    <property type="molecule type" value="Genomic_DNA"/>
</dbReference>
<keyword evidence="3 4" id="KW-0378">Hydrolase</keyword>
<dbReference type="InterPro" id="IPR020476">
    <property type="entry name" value="Nudix_hydrolase"/>
</dbReference>
<dbReference type="Pfam" id="PF00293">
    <property type="entry name" value="NUDIX"/>
    <property type="match status" value="1"/>
</dbReference>
<dbReference type="InterPro" id="IPR015797">
    <property type="entry name" value="NUDIX_hydrolase-like_dom_sf"/>
</dbReference>
<dbReference type="SUPFAM" id="SSF55811">
    <property type="entry name" value="Nudix"/>
    <property type="match status" value="1"/>
</dbReference>
<dbReference type="RefSeq" id="WP_289453275.1">
    <property type="nucleotide sequence ID" value="NZ_JAUCGQ010000001.1"/>
</dbReference>
<evidence type="ECO:0000313" key="7">
    <source>
        <dbReference type="Proteomes" id="UP001529338"/>
    </source>
</evidence>
<dbReference type="InterPro" id="IPR020084">
    <property type="entry name" value="NUDIX_hydrolase_CS"/>
</dbReference>
<accession>A0ABT7SDW0</accession>
<dbReference type="InterPro" id="IPR000086">
    <property type="entry name" value="NUDIX_hydrolase_dom"/>
</dbReference>
<evidence type="ECO:0000256" key="2">
    <source>
        <dbReference type="ARBA" id="ARBA00005582"/>
    </source>
</evidence>
<dbReference type="CDD" id="cd02883">
    <property type="entry name" value="NUDIX_Hydrolase"/>
    <property type="match status" value="1"/>
</dbReference>
<dbReference type="PROSITE" id="PS51462">
    <property type="entry name" value="NUDIX"/>
    <property type="match status" value="1"/>
</dbReference>